<dbReference type="EMBL" id="BMAU01021265">
    <property type="protein sequence ID" value="GFY06965.1"/>
    <property type="molecule type" value="Genomic_DNA"/>
</dbReference>
<dbReference type="Proteomes" id="UP000887159">
    <property type="component" value="Unassembled WGS sequence"/>
</dbReference>
<dbReference type="AlphaFoldDB" id="A0A8X6VI77"/>
<comment type="caution">
    <text evidence="1">The sequence shown here is derived from an EMBL/GenBank/DDBJ whole genome shotgun (WGS) entry which is preliminary data.</text>
</comment>
<protein>
    <submittedName>
        <fullName evidence="1">Uncharacterized protein</fullName>
    </submittedName>
</protein>
<gene>
    <name evidence="1" type="ORF">TNCV_4090671</name>
</gene>
<reference evidence="1" key="1">
    <citation type="submission" date="2020-08" db="EMBL/GenBank/DDBJ databases">
        <title>Multicomponent nature underlies the extraordinary mechanical properties of spider dragline silk.</title>
        <authorList>
            <person name="Kono N."/>
            <person name="Nakamura H."/>
            <person name="Mori M."/>
            <person name="Yoshida Y."/>
            <person name="Ohtoshi R."/>
            <person name="Malay A.D."/>
            <person name="Moran D.A.P."/>
            <person name="Tomita M."/>
            <person name="Numata K."/>
            <person name="Arakawa K."/>
        </authorList>
    </citation>
    <scope>NUCLEOTIDE SEQUENCE</scope>
</reference>
<organism evidence="1 2">
    <name type="scientific">Trichonephila clavipes</name>
    <name type="common">Golden silk orbweaver</name>
    <name type="synonym">Nephila clavipes</name>
    <dbReference type="NCBI Taxonomy" id="2585209"/>
    <lineage>
        <taxon>Eukaryota</taxon>
        <taxon>Metazoa</taxon>
        <taxon>Ecdysozoa</taxon>
        <taxon>Arthropoda</taxon>
        <taxon>Chelicerata</taxon>
        <taxon>Arachnida</taxon>
        <taxon>Araneae</taxon>
        <taxon>Araneomorphae</taxon>
        <taxon>Entelegynae</taxon>
        <taxon>Araneoidea</taxon>
        <taxon>Nephilidae</taxon>
        <taxon>Trichonephila</taxon>
    </lineage>
</organism>
<evidence type="ECO:0000313" key="1">
    <source>
        <dbReference type="EMBL" id="GFY06965.1"/>
    </source>
</evidence>
<name>A0A8X6VI77_TRICX</name>
<sequence length="102" mass="11582">MLQKTYLVEDLVHIKFFEAYVSLAEGIRREGGVSSSVIQVPRQWIKTSEFISNGTRVASECDANLIQSNKGRRILTSEVDLTHDNTRSHRVVGTQKFLAQFK</sequence>
<proteinExistence type="predicted"/>
<accession>A0A8X6VI77</accession>
<keyword evidence="2" id="KW-1185">Reference proteome</keyword>
<evidence type="ECO:0000313" key="2">
    <source>
        <dbReference type="Proteomes" id="UP000887159"/>
    </source>
</evidence>